<accession>A0A9D3WFK8</accession>
<proteinExistence type="predicted"/>
<dbReference type="AlphaFoldDB" id="A0A9D3WFK8"/>
<dbReference type="PANTHER" id="PTHR46033:SF8">
    <property type="entry name" value="PROTEIN MAINTENANCE OF MERISTEMS-LIKE"/>
    <property type="match status" value="1"/>
</dbReference>
<name>A0A9D3WFK8_9ROSI</name>
<gene>
    <name evidence="2" type="ORF">J1N35_005957</name>
</gene>
<comment type="caution">
    <text evidence="2">The sequence shown here is derived from an EMBL/GenBank/DDBJ whole genome shotgun (WGS) entry which is preliminary data.</text>
</comment>
<dbReference type="OrthoDB" id="990873at2759"/>
<dbReference type="EMBL" id="JAIQCV010000002">
    <property type="protein sequence ID" value="KAH1122797.1"/>
    <property type="molecule type" value="Genomic_DNA"/>
</dbReference>
<dbReference type="InterPro" id="IPR044824">
    <property type="entry name" value="MAIN-like"/>
</dbReference>
<dbReference type="InterPro" id="IPR019557">
    <property type="entry name" value="AminoTfrase-like_pln_mobile"/>
</dbReference>
<reference evidence="2 3" key="1">
    <citation type="journal article" date="2021" name="Plant Biotechnol. J.">
        <title>Multi-omics assisted identification of the key and species-specific regulatory components of drought-tolerant mechanisms in Gossypium stocksii.</title>
        <authorList>
            <person name="Yu D."/>
            <person name="Ke L."/>
            <person name="Zhang D."/>
            <person name="Wu Y."/>
            <person name="Sun Y."/>
            <person name="Mei J."/>
            <person name="Sun J."/>
            <person name="Sun Y."/>
        </authorList>
    </citation>
    <scope>NUCLEOTIDE SEQUENCE [LARGE SCALE GENOMIC DNA]</scope>
    <source>
        <strain evidence="3">cv. E1</strain>
        <tissue evidence="2">Leaf</tissue>
    </source>
</reference>
<sequence length="337" mass="38606">MGLIVSAGWSATCEQFLGKVPNRFRGSRIEMRWLDDNFQTIEASTSDVEKDQFTCTFILRLIGGMLMPDKFRNLAHLKWLIQLVNLREAGRLSWRSAVLATLYQEMCLATIQRKTKIGGCMWNNPTSHSSIPTELKDILLALDEEIEEDFIWMPYTDLRIQEYVPEEFLANRNIWHVKVSLVFFVTVEMHESDRVMRQFESNADSVRKGCFMAFGTRSQSSTEGGDEVTDQPNVHMKTRSRSRGWRIAINTLRVRGCCLSIEVNNRFWSAQGCVNFDSISGVYPESRKTKIDESRKVKLSTRHGCVVARVVGCVIVHDRVNDELARARVTLVNKTVV</sequence>
<dbReference type="PANTHER" id="PTHR46033">
    <property type="entry name" value="PROTEIN MAIN-LIKE 2"/>
    <property type="match status" value="1"/>
</dbReference>
<dbReference type="GO" id="GO:0010073">
    <property type="term" value="P:meristem maintenance"/>
    <property type="evidence" value="ECO:0007669"/>
    <property type="project" value="InterPro"/>
</dbReference>
<dbReference type="Pfam" id="PF10536">
    <property type="entry name" value="PMD"/>
    <property type="match status" value="1"/>
</dbReference>
<protein>
    <recommendedName>
        <fullName evidence="1">Aminotransferase-like plant mobile domain-containing protein</fullName>
    </recommendedName>
</protein>
<organism evidence="2 3">
    <name type="scientific">Gossypium stocksii</name>
    <dbReference type="NCBI Taxonomy" id="47602"/>
    <lineage>
        <taxon>Eukaryota</taxon>
        <taxon>Viridiplantae</taxon>
        <taxon>Streptophyta</taxon>
        <taxon>Embryophyta</taxon>
        <taxon>Tracheophyta</taxon>
        <taxon>Spermatophyta</taxon>
        <taxon>Magnoliopsida</taxon>
        <taxon>eudicotyledons</taxon>
        <taxon>Gunneridae</taxon>
        <taxon>Pentapetalae</taxon>
        <taxon>rosids</taxon>
        <taxon>malvids</taxon>
        <taxon>Malvales</taxon>
        <taxon>Malvaceae</taxon>
        <taxon>Malvoideae</taxon>
        <taxon>Gossypium</taxon>
    </lineage>
</organism>
<dbReference type="Proteomes" id="UP000828251">
    <property type="component" value="Unassembled WGS sequence"/>
</dbReference>
<evidence type="ECO:0000259" key="1">
    <source>
        <dbReference type="Pfam" id="PF10536"/>
    </source>
</evidence>
<evidence type="ECO:0000313" key="3">
    <source>
        <dbReference type="Proteomes" id="UP000828251"/>
    </source>
</evidence>
<evidence type="ECO:0000313" key="2">
    <source>
        <dbReference type="EMBL" id="KAH1122797.1"/>
    </source>
</evidence>
<feature type="domain" description="Aminotransferase-like plant mobile" evidence="1">
    <location>
        <begin position="10"/>
        <end position="122"/>
    </location>
</feature>
<keyword evidence="3" id="KW-1185">Reference proteome</keyword>